<organism evidence="2 3">
    <name type="scientific">Furculomyces boomerangus</name>
    <dbReference type="NCBI Taxonomy" id="61424"/>
    <lineage>
        <taxon>Eukaryota</taxon>
        <taxon>Fungi</taxon>
        <taxon>Fungi incertae sedis</taxon>
        <taxon>Zoopagomycota</taxon>
        <taxon>Kickxellomycotina</taxon>
        <taxon>Harpellomycetes</taxon>
        <taxon>Harpellales</taxon>
        <taxon>Harpellaceae</taxon>
        <taxon>Furculomyces</taxon>
    </lineage>
</organism>
<evidence type="ECO:0000256" key="1">
    <source>
        <dbReference type="SAM" id="MobiDB-lite"/>
    </source>
</evidence>
<feature type="compositionally biased region" description="Polar residues" evidence="1">
    <location>
        <begin position="62"/>
        <end position="75"/>
    </location>
</feature>
<keyword evidence="3" id="KW-1185">Reference proteome</keyword>
<feature type="region of interest" description="Disordered" evidence="1">
    <location>
        <begin position="62"/>
        <end position="83"/>
    </location>
</feature>
<dbReference type="Proteomes" id="UP000245699">
    <property type="component" value="Unassembled WGS sequence"/>
</dbReference>
<comment type="caution">
    <text evidence="2">The sequence shown here is derived from an EMBL/GenBank/DDBJ whole genome shotgun (WGS) entry which is preliminary data.</text>
</comment>
<name>A0A2T9YXS1_9FUNG</name>
<evidence type="ECO:0000313" key="2">
    <source>
        <dbReference type="EMBL" id="PVU97094.1"/>
    </source>
</evidence>
<protein>
    <submittedName>
        <fullName evidence="2">Uncharacterized protein</fullName>
    </submittedName>
</protein>
<accession>A0A2T9YXS1</accession>
<gene>
    <name evidence="2" type="ORF">BB559_002148</name>
</gene>
<reference evidence="2 3" key="1">
    <citation type="journal article" date="2018" name="MBio">
        <title>Comparative Genomics Reveals the Core Gene Toolbox for the Fungus-Insect Symbiosis.</title>
        <authorList>
            <person name="Wang Y."/>
            <person name="Stata M."/>
            <person name="Wang W."/>
            <person name="Stajich J.E."/>
            <person name="White M.M."/>
            <person name="Moncalvo J.M."/>
        </authorList>
    </citation>
    <scope>NUCLEOTIDE SEQUENCE [LARGE SCALE GENOMIC DNA]</scope>
    <source>
        <strain evidence="2 3">AUS-77-4</strain>
    </source>
</reference>
<dbReference type="AlphaFoldDB" id="A0A2T9YXS1"/>
<sequence>MNTQQNMARAGMNYGMYMGVPNYMQLNQMMGRIPYPVPNPDRSNIIPQQQYQNPGIQQIQNVNSNQAKNNSPNRSVQKRKLDE</sequence>
<dbReference type="EMBL" id="MBFT01000119">
    <property type="protein sequence ID" value="PVU97094.1"/>
    <property type="molecule type" value="Genomic_DNA"/>
</dbReference>
<evidence type="ECO:0000313" key="3">
    <source>
        <dbReference type="Proteomes" id="UP000245699"/>
    </source>
</evidence>
<proteinExistence type="predicted"/>